<name>A0ABT0XJ85_9BACI</name>
<gene>
    <name evidence="1" type="ORF">NDM98_10640</name>
</gene>
<dbReference type="RefSeq" id="WP_251607281.1">
    <property type="nucleotide sequence ID" value="NZ_JAMQJY010000001.1"/>
</dbReference>
<protein>
    <submittedName>
        <fullName evidence="1">Uncharacterized protein</fullName>
    </submittedName>
</protein>
<proteinExistence type="predicted"/>
<comment type="caution">
    <text evidence="1">The sequence shown here is derived from an EMBL/GenBank/DDBJ whole genome shotgun (WGS) entry which is preliminary data.</text>
</comment>
<dbReference type="Proteomes" id="UP001203665">
    <property type="component" value="Unassembled WGS sequence"/>
</dbReference>
<reference evidence="1" key="1">
    <citation type="submission" date="2022-06" db="EMBL/GenBank/DDBJ databases">
        <title>Alkalicoccobacillus porphyridii sp. nov., isolated from a marine red alga, Porphyridium purpureum and reclassification of Shouchella plakortidis and Shouchella gibsonii as Alkalicoccobacillus plakortidis comb. nov. and Alkalicoccobacillus gibsonii comb. nov.</title>
        <authorList>
            <person name="Kim K.H."/>
            <person name="Lee J.K."/>
            <person name="Han D.M."/>
            <person name="Baek J.H."/>
            <person name="Jeon C.O."/>
        </authorList>
    </citation>
    <scope>NUCLEOTIDE SEQUENCE</scope>
    <source>
        <strain evidence="1">DSM 19153</strain>
    </source>
</reference>
<keyword evidence="2" id="KW-1185">Reference proteome</keyword>
<evidence type="ECO:0000313" key="1">
    <source>
        <dbReference type="EMBL" id="MCM2675907.1"/>
    </source>
</evidence>
<organism evidence="1 2">
    <name type="scientific">Alkalicoccobacillus plakortidis</name>
    <dbReference type="NCBI Taxonomy" id="444060"/>
    <lineage>
        <taxon>Bacteria</taxon>
        <taxon>Bacillati</taxon>
        <taxon>Bacillota</taxon>
        <taxon>Bacilli</taxon>
        <taxon>Bacillales</taxon>
        <taxon>Bacillaceae</taxon>
        <taxon>Alkalicoccobacillus</taxon>
    </lineage>
</organism>
<accession>A0ABT0XJ85</accession>
<evidence type="ECO:0000313" key="2">
    <source>
        <dbReference type="Proteomes" id="UP001203665"/>
    </source>
</evidence>
<dbReference type="EMBL" id="JAMQJY010000001">
    <property type="protein sequence ID" value="MCM2675907.1"/>
    <property type="molecule type" value="Genomic_DNA"/>
</dbReference>
<sequence>MGKPNWTEIEQMKVVWNIVDRGLLRTEVRSEERVTLRKKIAIDLLNDPDFSNRHSAEKPQDTVEQHINAWLGYIEGTREKKPPRVM</sequence>